<keyword evidence="3" id="KW-1185">Reference proteome</keyword>
<dbReference type="Proteomes" id="UP000663760">
    <property type="component" value="Chromosome 8"/>
</dbReference>
<dbReference type="EMBL" id="LR746271">
    <property type="protein sequence ID" value="CAA7400464.1"/>
    <property type="molecule type" value="Genomic_DNA"/>
</dbReference>
<evidence type="ECO:0000313" key="3">
    <source>
        <dbReference type="Proteomes" id="UP000663760"/>
    </source>
</evidence>
<organism evidence="2 3">
    <name type="scientific">Spirodela intermedia</name>
    <name type="common">Intermediate duckweed</name>
    <dbReference type="NCBI Taxonomy" id="51605"/>
    <lineage>
        <taxon>Eukaryota</taxon>
        <taxon>Viridiplantae</taxon>
        <taxon>Streptophyta</taxon>
        <taxon>Embryophyta</taxon>
        <taxon>Tracheophyta</taxon>
        <taxon>Spermatophyta</taxon>
        <taxon>Magnoliopsida</taxon>
        <taxon>Liliopsida</taxon>
        <taxon>Araceae</taxon>
        <taxon>Lemnoideae</taxon>
        <taxon>Spirodela</taxon>
    </lineage>
</organism>
<gene>
    <name evidence="2" type="ORF">SI8410_08011142</name>
</gene>
<name>A0A7I8KTY9_SPIIN</name>
<evidence type="ECO:0000256" key="1">
    <source>
        <dbReference type="SAM" id="MobiDB-lite"/>
    </source>
</evidence>
<protein>
    <submittedName>
        <fullName evidence="2">Uncharacterized protein</fullName>
    </submittedName>
</protein>
<feature type="region of interest" description="Disordered" evidence="1">
    <location>
        <begin position="130"/>
        <end position="165"/>
    </location>
</feature>
<dbReference type="OrthoDB" id="428895at2759"/>
<reference evidence="2" key="1">
    <citation type="submission" date="2020-02" db="EMBL/GenBank/DDBJ databases">
        <authorList>
            <person name="Scholz U."/>
            <person name="Mascher M."/>
            <person name="Fiebig A."/>
        </authorList>
    </citation>
    <scope>NUCLEOTIDE SEQUENCE</scope>
</reference>
<evidence type="ECO:0000313" key="2">
    <source>
        <dbReference type="EMBL" id="CAA7400464.1"/>
    </source>
</evidence>
<dbReference type="AlphaFoldDB" id="A0A7I8KTY9"/>
<proteinExistence type="predicted"/>
<accession>A0A7I8KTY9</accession>
<sequence>MGAGAEEVGDVPAGEGTEVSEVKASYQEGFPSSCPRDGSIDDSELIEMKENISTCELNAAEGEFSVLTSATADHHAECGTSGEGMVTRYPRGDLEALRFADVDEQQRKWHQVYQGLDSGVSQEYDKLAEDGQKKMNRNQEQPRRWERRKEPICGKSKLITPSILE</sequence>
<feature type="region of interest" description="Disordered" evidence="1">
    <location>
        <begin position="1"/>
        <end position="40"/>
    </location>
</feature>
<feature type="compositionally biased region" description="Basic and acidic residues" evidence="1">
    <location>
        <begin position="140"/>
        <end position="152"/>
    </location>
</feature>